<dbReference type="Pfam" id="PF14718">
    <property type="entry name" value="SLT_L"/>
    <property type="match status" value="1"/>
</dbReference>
<feature type="signal peptide" evidence="3">
    <location>
        <begin position="1"/>
        <end position="18"/>
    </location>
</feature>
<protein>
    <submittedName>
        <fullName evidence="6">Transglycosylase SLT domain-containing protein</fullName>
    </submittedName>
</protein>
<evidence type="ECO:0000259" key="4">
    <source>
        <dbReference type="Pfam" id="PF01464"/>
    </source>
</evidence>
<accession>A0ABU3BCC3</accession>
<evidence type="ECO:0000313" key="6">
    <source>
        <dbReference type="EMBL" id="MDT0618913.1"/>
    </source>
</evidence>
<evidence type="ECO:0000256" key="2">
    <source>
        <dbReference type="ARBA" id="ARBA00022729"/>
    </source>
</evidence>
<dbReference type="InterPro" id="IPR008939">
    <property type="entry name" value="Lytic_TGlycosylase_superhlx_U"/>
</dbReference>
<dbReference type="SUPFAM" id="SSF48435">
    <property type="entry name" value="Bacterial muramidases"/>
    <property type="match status" value="1"/>
</dbReference>
<evidence type="ECO:0000256" key="1">
    <source>
        <dbReference type="ARBA" id="ARBA00007734"/>
    </source>
</evidence>
<reference evidence="6 7" key="1">
    <citation type="submission" date="2023-09" db="EMBL/GenBank/DDBJ databases">
        <authorList>
            <person name="Rey-Velasco X."/>
        </authorList>
    </citation>
    <scope>NUCLEOTIDE SEQUENCE [LARGE SCALE GENOMIC DNA]</scope>
    <source>
        <strain evidence="6 7">P385</strain>
    </source>
</reference>
<comment type="caution">
    <text evidence="6">The sequence shown here is derived from an EMBL/GenBank/DDBJ whole genome shotgun (WGS) entry which is preliminary data.</text>
</comment>
<evidence type="ECO:0000313" key="7">
    <source>
        <dbReference type="Proteomes" id="UP001259982"/>
    </source>
</evidence>
<dbReference type="PANTHER" id="PTHR37423:SF5">
    <property type="entry name" value="SOLUBLE LYTIC MUREIN TRANSGLYCOSYLASE"/>
    <property type="match status" value="1"/>
</dbReference>
<dbReference type="Gene3D" id="1.25.20.10">
    <property type="entry name" value="Bacterial muramidases"/>
    <property type="match status" value="1"/>
</dbReference>
<dbReference type="CDD" id="cd13401">
    <property type="entry name" value="Slt70-like"/>
    <property type="match status" value="1"/>
</dbReference>
<dbReference type="EMBL" id="JAVRHY010000009">
    <property type="protein sequence ID" value="MDT0618913.1"/>
    <property type="molecule type" value="Genomic_DNA"/>
</dbReference>
<evidence type="ECO:0000256" key="3">
    <source>
        <dbReference type="SAM" id="SignalP"/>
    </source>
</evidence>
<name>A0ABU3BCC3_9GAMM</name>
<dbReference type="Gene3D" id="1.10.530.10">
    <property type="match status" value="1"/>
</dbReference>
<comment type="similarity">
    <text evidence="1">Belongs to the transglycosylase Slt family.</text>
</comment>
<proteinExistence type="inferred from homology"/>
<dbReference type="InterPro" id="IPR037061">
    <property type="entry name" value="Lytic_TGlycoase_superhlx_L_sf"/>
</dbReference>
<dbReference type="PROSITE" id="PS00922">
    <property type="entry name" value="TRANSGLYCOSYLASE"/>
    <property type="match status" value="1"/>
</dbReference>
<evidence type="ECO:0000259" key="5">
    <source>
        <dbReference type="Pfam" id="PF14718"/>
    </source>
</evidence>
<gene>
    <name evidence="6" type="ORF">RM531_10545</name>
</gene>
<dbReference type="Proteomes" id="UP001259982">
    <property type="component" value="Unassembled WGS sequence"/>
</dbReference>
<dbReference type="Gene3D" id="1.10.1240.20">
    <property type="entry name" value="Lytic transglycosylase, superhelical linker domain"/>
    <property type="match status" value="1"/>
</dbReference>
<feature type="chain" id="PRO_5046550634" evidence="3">
    <location>
        <begin position="19"/>
        <end position="649"/>
    </location>
</feature>
<dbReference type="InterPro" id="IPR008258">
    <property type="entry name" value="Transglycosylase_SLT_dom_1"/>
</dbReference>
<feature type="domain" description="Lytic transglycosylase superhelical linker" evidence="5">
    <location>
        <begin position="397"/>
        <end position="463"/>
    </location>
</feature>
<dbReference type="InterPro" id="IPR000189">
    <property type="entry name" value="Transglyc_AS"/>
</dbReference>
<feature type="domain" description="Transglycosylase SLT" evidence="4">
    <location>
        <begin position="476"/>
        <end position="582"/>
    </location>
</feature>
<keyword evidence="2 3" id="KW-0732">Signal</keyword>
<dbReference type="Pfam" id="PF01464">
    <property type="entry name" value="SLT"/>
    <property type="match status" value="1"/>
</dbReference>
<dbReference type="SUPFAM" id="SSF53955">
    <property type="entry name" value="Lysozyme-like"/>
    <property type="match status" value="1"/>
</dbReference>
<sequence>MRLFTTLCALLLTTGAQALTPEAARELFRDLEAAVAQGELAQQQDALVKLADYPLTPYLLADDLRRRLRRSPDPVLDDQIDAFLAEHEPMPPVESLRRAWLDSLAERGHWPRLLEQVRDDDGTAVQCHATLARIRLDQASAAELTAQGLTHWQVGRSQPEACDPVFAWLEQRGELTRDRIIERARLAVLADQTGLARYLARQLPEDRQGPIPRWIDAVANPGELRQIAALDGDIAVHAYKKLALRDLDGAGDILPSLVQRLDLDAGQRHEMQRWTALLHGQGHNDEALTWFAKLDPARTDDFARGWHVRSAIRQQAWDTALRVIDAMPAAQQEEEEWRYWRGRSLAATGRREAAEQVYAALAGERSYHGYLAADRLDLPYDFNRNPLSRDADSQRRLQAIPALQRARELRALEREYPARAEWRLGTRDLSPAMLEQAALLAHDWNWHPLAIITLADSDYWDDLDIRYPLHLRDAVSDAATTSGLDPALILTIMRTESLFMANAHSPAGAIGLMQLMPATARRVAQDMGEARPGIADLETPATNLRLGTRYLDQMLERFDRQPALAMAAYNAGPHRVDRWLPEAAMPADIWVETIAYTETREYVKRAFSHLIVFRMRLDQPVGRLSDRMPPVPAARQLEAAREAADERES</sequence>
<organism evidence="6 7">
    <name type="scientific">Spectribacter acetivorans</name>
    <dbReference type="NCBI Taxonomy" id="3075603"/>
    <lineage>
        <taxon>Bacteria</taxon>
        <taxon>Pseudomonadati</taxon>
        <taxon>Pseudomonadota</taxon>
        <taxon>Gammaproteobacteria</taxon>
        <taxon>Salinisphaerales</taxon>
        <taxon>Salinisphaeraceae</taxon>
        <taxon>Spectribacter</taxon>
    </lineage>
</organism>
<dbReference type="InterPro" id="IPR023346">
    <property type="entry name" value="Lysozyme-like_dom_sf"/>
</dbReference>
<dbReference type="RefSeq" id="WP_311659171.1">
    <property type="nucleotide sequence ID" value="NZ_JAVRHY010000009.1"/>
</dbReference>
<dbReference type="PANTHER" id="PTHR37423">
    <property type="entry name" value="SOLUBLE LYTIC MUREIN TRANSGLYCOSYLASE-RELATED"/>
    <property type="match status" value="1"/>
</dbReference>
<keyword evidence="7" id="KW-1185">Reference proteome</keyword>
<dbReference type="InterPro" id="IPR012289">
    <property type="entry name" value="Lytic_TGlycosylase_superhlx_L"/>
</dbReference>